<name>A0AAP0D2L7_9ASTR</name>
<dbReference type="InterPro" id="IPR012677">
    <property type="entry name" value="Nucleotide-bd_a/b_plait_sf"/>
</dbReference>
<protein>
    <recommendedName>
        <fullName evidence="3">RRM domain-containing protein</fullName>
    </recommendedName>
</protein>
<evidence type="ECO:0000259" key="3">
    <source>
        <dbReference type="PROSITE" id="PS50102"/>
    </source>
</evidence>
<dbReference type="Pfam" id="PF00076">
    <property type="entry name" value="RRM_1"/>
    <property type="match status" value="1"/>
</dbReference>
<comment type="caution">
    <text evidence="4">The sequence shown here is derived from an EMBL/GenBank/DDBJ whole genome shotgun (WGS) entry which is preliminary data.</text>
</comment>
<feature type="region of interest" description="Disordered" evidence="2">
    <location>
        <begin position="335"/>
        <end position="354"/>
    </location>
</feature>
<feature type="domain" description="RRM" evidence="3">
    <location>
        <begin position="31"/>
        <end position="108"/>
    </location>
</feature>
<evidence type="ECO:0000256" key="1">
    <source>
        <dbReference type="PROSITE-ProRule" id="PRU00176"/>
    </source>
</evidence>
<reference evidence="4 5" key="1">
    <citation type="submission" date="2024-04" db="EMBL/GenBank/DDBJ databases">
        <title>The reference genome of an endangered Asteraceae, Deinandra increscens subsp. villosa, native to the Central Coast of California.</title>
        <authorList>
            <person name="Guilliams M."/>
            <person name="Hasenstab-Lehman K."/>
            <person name="Meyer R."/>
            <person name="Mcevoy S."/>
        </authorList>
    </citation>
    <scope>NUCLEOTIDE SEQUENCE [LARGE SCALE GENOMIC DNA]</scope>
    <source>
        <tissue evidence="4">Leaf</tissue>
    </source>
</reference>
<evidence type="ECO:0000313" key="5">
    <source>
        <dbReference type="Proteomes" id="UP001408789"/>
    </source>
</evidence>
<dbReference type="Proteomes" id="UP001408789">
    <property type="component" value="Unassembled WGS sequence"/>
</dbReference>
<proteinExistence type="predicted"/>
<evidence type="ECO:0000313" key="4">
    <source>
        <dbReference type="EMBL" id="KAK9065015.1"/>
    </source>
</evidence>
<organism evidence="4 5">
    <name type="scientific">Deinandra increscens subsp. villosa</name>
    <dbReference type="NCBI Taxonomy" id="3103831"/>
    <lineage>
        <taxon>Eukaryota</taxon>
        <taxon>Viridiplantae</taxon>
        <taxon>Streptophyta</taxon>
        <taxon>Embryophyta</taxon>
        <taxon>Tracheophyta</taxon>
        <taxon>Spermatophyta</taxon>
        <taxon>Magnoliopsida</taxon>
        <taxon>eudicotyledons</taxon>
        <taxon>Gunneridae</taxon>
        <taxon>Pentapetalae</taxon>
        <taxon>asterids</taxon>
        <taxon>campanulids</taxon>
        <taxon>Asterales</taxon>
        <taxon>Asteraceae</taxon>
        <taxon>Asteroideae</taxon>
        <taxon>Heliantheae alliance</taxon>
        <taxon>Madieae</taxon>
        <taxon>Madiinae</taxon>
        <taxon>Deinandra</taxon>
    </lineage>
</organism>
<dbReference type="SMART" id="SM00360">
    <property type="entry name" value="RRM"/>
    <property type="match status" value="1"/>
</dbReference>
<dbReference type="Gene3D" id="3.30.70.330">
    <property type="match status" value="1"/>
</dbReference>
<dbReference type="InterPro" id="IPR000504">
    <property type="entry name" value="RRM_dom"/>
</dbReference>
<dbReference type="PROSITE" id="PS50102">
    <property type="entry name" value="RRM"/>
    <property type="match status" value="1"/>
</dbReference>
<keyword evidence="1" id="KW-0694">RNA-binding</keyword>
<dbReference type="AlphaFoldDB" id="A0AAP0D2L7"/>
<dbReference type="SUPFAM" id="SSF54928">
    <property type="entry name" value="RNA-binding domain, RBD"/>
    <property type="match status" value="1"/>
</dbReference>
<gene>
    <name evidence="4" type="ORF">SSX86_016398</name>
</gene>
<dbReference type="InterPro" id="IPR035979">
    <property type="entry name" value="RBD_domain_sf"/>
</dbReference>
<dbReference type="EMBL" id="JBCNJP010000017">
    <property type="protein sequence ID" value="KAK9065015.1"/>
    <property type="molecule type" value="Genomic_DNA"/>
</dbReference>
<sequence length="354" mass="39959">MFPNFRNRKFPHKSKPTVMQSNYKDLQNISKSIFITNFPSGTTVRDLWSHCAKWGTVSDLYIASRLSKSGKRFGFARFIGVKDVDALIGNLRTIWIGSFHLFADYVREGNKHDSHSFPPLATKANVSANQRYCSNNKSFADMFKQEAPSKAHNSVPIKRIVIPIEDCLEAGKSEILMGKVVDPLCIPNIPSFFVKEGFMDVRFRYIGGRWIGISFPNATSALKFEGCLELKKYFSSIQPLDNSFIPDERVVWIDLRGLPVVASTPIVIKKLGELWGEFMFFGNNHDEPLAYGKVCIITKNMIYIDEVIEVSIDNHSFMVKALEFENWAPSLHFHEDSMSSDESDSGQSSGGWGG</sequence>
<keyword evidence="5" id="KW-1185">Reference proteome</keyword>
<dbReference type="CDD" id="cd00590">
    <property type="entry name" value="RRM_SF"/>
    <property type="match status" value="1"/>
</dbReference>
<dbReference type="GO" id="GO:0003723">
    <property type="term" value="F:RNA binding"/>
    <property type="evidence" value="ECO:0007669"/>
    <property type="project" value="UniProtKB-UniRule"/>
</dbReference>
<evidence type="ECO:0000256" key="2">
    <source>
        <dbReference type="SAM" id="MobiDB-lite"/>
    </source>
</evidence>
<accession>A0AAP0D2L7</accession>